<organism evidence="1 2">
    <name type="scientific">Lacipirellula limnantheis</name>
    <dbReference type="NCBI Taxonomy" id="2528024"/>
    <lineage>
        <taxon>Bacteria</taxon>
        <taxon>Pseudomonadati</taxon>
        <taxon>Planctomycetota</taxon>
        <taxon>Planctomycetia</taxon>
        <taxon>Pirellulales</taxon>
        <taxon>Lacipirellulaceae</taxon>
        <taxon>Lacipirellula</taxon>
    </lineage>
</organism>
<keyword evidence="2" id="KW-1185">Reference proteome</keyword>
<dbReference type="Proteomes" id="UP000317909">
    <property type="component" value="Chromosome"/>
</dbReference>
<reference evidence="1 2" key="1">
    <citation type="submission" date="2019-02" db="EMBL/GenBank/DDBJ databases">
        <title>Deep-cultivation of Planctomycetes and their phenomic and genomic characterization uncovers novel biology.</title>
        <authorList>
            <person name="Wiegand S."/>
            <person name="Jogler M."/>
            <person name="Boedeker C."/>
            <person name="Pinto D."/>
            <person name="Vollmers J."/>
            <person name="Rivas-Marin E."/>
            <person name="Kohn T."/>
            <person name="Peeters S.H."/>
            <person name="Heuer A."/>
            <person name="Rast P."/>
            <person name="Oberbeckmann S."/>
            <person name="Bunk B."/>
            <person name="Jeske O."/>
            <person name="Meyerdierks A."/>
            <person name="Storesund J.E."/>
            <person name="Kallscheuer N."/>
            <person name="Luecker S."/>
            <person name="Lage O.M."/>
            <person name="Pohl T."/>
            <person name="Merkel B.J."/>
            <person name="Hornburger P."/>
            <person name="Mueller R.-W."/>
            <person name="Bruemmer F."/>
            <person name="Labrenz M."/>
            <person name="Spormann A.M."/>
            <person name="Op den Camp H."/>
            <person name="Overmann J."/>
            <person name="Amann R."/>
            <person name="Jetten M.S.M."/>
            <person name="Mascher T."/>
            <person name="Medema M.H."/>
            <person name="Devos D.P."/>
            <person name="Kaster A.-K."/>
            <person name="Ovreas L."/>
            <person name="Rohde M."/>
            <person name="Galperin M.Y."/>
            <person name="Jogler C."/>
        </authorList>
    </citation>
    <scope>NUCLEOTIDE SEQUENCE [LARGE SCALE GENOMIC DNA]</scope>
    <source>
        <strain evidence="1 2">I41</strain>
    </source>
</reference>
<accession>A0A517TT66</accession>
<evidence type="ECO:0000313" key="2">
    <source>
        <dbReference type="Proteomes" id="UP000317909"/>
    </source>
</evidence>
<dbReference type="KEGG" id="llh:I41_07240"/>
<proteinExistence type="predicted"/>
<sequence>MVEWPALPWKFAASCPEASFPQFDAIIRPQLKRNFSITRDLGEGENASLRACNASHPMMQRVANVDGAVRPDAYAMRRV</sequence>
<dbReference type="AlphaFoldDB" id="A0A517TT66"/>
<dbReference type="EMBL" id="CP036339">
    <property type="protein sequence ID" value="QDT71564.1"/>
    <property type="molecule type" value="Genomic_DNA"/>
</dbReference>
<gene>
    <name evidence="1" type="ORF">I41_07240</name>
</gene>
<name>A0A517TT66_9BACT</name>
<protein>
    <submittedName>
        <fullName evidence="1">Uncharacterized protein</fullName>
    </submittedName>
</protein>
<evidence type="ECO:0000313" key="1">
    <source>
        <dbReference type="EMBL" id="QDT71564.1"/>
    </source>
</evidence>